<dbReference type="PROSITE" id="PS51257">
    <property type="entry name" value="PROKAR_LIPOPROTEIN"/>
    <property type="match status" value="1"/>
</dbReference>
<reference evidence="2 3" key="1">
    <citation type="submission" date="2015-08" db="EMBL/GenBank/DDBJ databases">
        <authorList>
            <person name="Babu N.S."/>
            <person name="Beckwith C.J."/>
            <person name="Beseler K.G."/>
            <person name="Brison A."/>
            <person name="Carone J.V."/>
            <person name="Caskin T.P."/>
            <person name="Diamond M."/>
            <person name="Durham M.E."/>
            <person name="Foxe J.M."/>
            <person name="Go M."/>
            <person name="Henderson B.A."/>
            <person name="Jones I.B."/>
            <person name="McGettigan J.A."/>
            <person name="Micheletti S.J."/>
            <person name="Nasrallah M.E."/>
            <person name="Ortiz D."/>
            <person name="Piller C.R."/>
            <person name="Privatt S.R."/>
            <person name="Schneider S.L."/>
            <person name="Sharp S."/>
            <person name="Smith T.C."/>
            <person name="Stanton J.D."/>
            <person name="Ullery H.E."/>
            <person name="Wilson R.J."/>
            <person name="Serrano M.G."/>
            <person name="Buck G."/>
            <person name="Lee V."/>
            <person name="Wang Y."/>
            <person name="Carvalho R."/>
            <person name="Voegtly L."/>
            <person name="Shi R."/>
            <person name="Duckworth R."/>
            <person name="Johnson A."/>
            <person name="Loviza R."/>
            <person name="Walstead R."/>
            <person name="Shah Z."/>
            <person name="Kiflezghi M."/>
            <person name="Wade K."/>
            <person name="Ball S.L."/>
            <person name="Bradley K.W."/>
            <person name="Asai D.J."/>
            <person name="Bowman C.A."/>
            <person name="Russell D.A."/>
            <person name="Pope W.H."/>
            <person name="Jacobs-Sera D."/>
            <person name="Hendrix R.W."/>
            <person name="Hatfull G.F."/>
        </authorList>
    </citation>
    <scope>NUCLEOTIDE SEQUENCE [LARGE SCALE GENOMIC DNA]</scope>
    <source>
        <strain evidence="2 3">DSM 27710</strain>
    </source>
</reference>
<evidence type="ECO:0008006" key="4">
    <source>
        <dbReference type="Google" id="ProtNLM"/>
    </source>
</evidence>
<dbReference type="KEGG" id="vin:AKJ08_1477"/>
<accession>A0A0K1PC40</accession>
<sequence length="234" mass="24624">MRLFLVALLVLAASACDGPPQEQPLVQPSANAKPRGGLVISLNRVIMGRFRVVAPLCVGQRFLIELPSSQGPGAVTPAGGLPIRPGDTAEFRNFLPEVPTNVTSLSGPATLFSPNLVRPFNIATENTETFSFWRFTFPLAGAYEFFDTNSGSPGRPIVDSYYGTTSYVGETTAPTGVVCVDEPGCVASLDCLNGKAAPGTNCCKCVGVCCDVDEQCASGMSCHRGRCVDPANLD</sequence>
<dbReference type="EMBL" id="CP012332">
    <property type="protein sequence ID" value="AKU91090.1"/>
    <property type="molecule type" value="Genomic_DNA"/>
</dbReference>
<dbReference type="OrthoDB" id="5508657at2"/>
<evidence type="ECO:0000313" key="2">
    <source>
        <dbReference type="EMBL" id="AKU91090.1"/>
    </source>
</evidence>
<name>A0A0K1PC40_9BACT</name>
<dbReference type="Proteomes" id="UP000055590">
    <property type="component" value="Chromosome"/>
</dbReference>
<evidence type="ECO:0000313" key="3">
    <source>
        <dbReference type="Proteomes" id="UP000055590"/>
    </source>
</evidence>
<keyword evidence="1" id="KW-0732">Signal</keyword>
<dbReference type="STRING" id="1391653.AKJ08_1477"/>
<proteinExistence type="predicted"/>
<evidence type="ECO:0000256" key="1">
    <source>
        <dbReference type="SAM" id="SignalP"/>
    </source>
</evidence>
<organism evidence="2 3">
    <name type="scientific">Vulgatibacter incomptus</name>
    <dbReference type="NCBI Taxonomy" id="1391653"/>
    <lineage>
        <taxon>Bacteria</taxon>
        <taxon>Pseudomonadati</taxon>
        <taxon>Myxococcota</taxon>
        <taxon>Myxococcia</taxon>
        <taxon>Myxococcales</taxon>
        <taxon>Cystobacterineae</taxon>
        <taxon>Vulgatibacteraceae</taxon>
        <taxon>Vulgatibacter</taxon>
    </lineage>
</organism>
<gene>
    <name evidence="2" type="ORF">AKJ08_1477</name>
</gene>
<dbReference type="RefSeq" id="WP_050725453.1">
    <property type="nucleotide sequence ID" value="NZ_CP012332.1"/>
</dbReference>
<feature type="chain" id="PRO_5012633301" description="Lipoprotein" evidence="1">
    <location>
        <begin position="16"/>
        <end position="234"/>
    </location>
</feature>
<keyword evidence="3" id="KW-1185">Reference proteome</keyword>
<dbReference type="AlphaFoldDB" id="A0A0K1PC40"/>
<feature type="signal peptide" evidence="1">
    <location>
        <begin position="1"/>
        <end position="15"/>
    </location>
</feature>
<protein>
    <recommendedName>
        <fullName evidence="4">Lipoprotein</fullName>
    </recommendedName>
</protein>